<keyword evidence="6 8" id="KW-0998">Cell outer membrane</keyword>
<evidence type="ECO:0000256" key="2">
    <source>
        <dbReference type="ARBA" id="ARBA00004459"/>
    </source>
</evidence>
<evidence type="ECO:0000256" key="8">
    <source>
        <dbReference type="RuleBase" id="RU363105"/>
    </source>
</evidence>
<evidence type="ECO:0000256" key="3">
    <source>
        <dbReference type="ARBA" id="ARBA00022729"/>
    </source>
</evidence>
<comment type="function">
    <text evidence="1 8">The Vlp and Vsp proteins are antigenically distinct proteins, only one vlp or vsp gene is transcriptionally active at any one time. Switching between these genes is a mechanism of host immune response evasion.</text>
</comment>
<accession>W5SW02</accession>
<keyword evidence="4 8" id="KW-0472">Membrane</keyword>
<dbReference type="SUPFAM" id="SSF74748">
    <property type="entry name" value="Variable surface antigen VlsE"/>
    <property type="match status" value="1"/>
</dbReference>
<evidence type="ECO:0000256" key="7">
    <source>
        <dbReference type="ARBA" id="ARBA00023288"/>
    </source>
</evidence>
<evidence type="ECO:0000313" key="9">
    <source>
        <dbReference type="EMBL" id="AHH11349.1"/>
    </source>
</evidence>
<dbReference type="InterPro" id="IPR000680">
    <property type="entry name" value="Borrelia_lipo"/>
</dbReference>
<gene>
    <name evidence="9" type="ORF">BCO_0123601</name>
</gene>
<evidence type="ECO:0000256" key="6">
    <source>
        <dbReference type="ARBA" id="ARBA00023237"/>
    </source>
</evidence>
<dbReference type="RefSeq" id="WP_025408647.1">
    <property type="nucleotide sequence ID" value="NZ_CP005751.1"/>
</dbReference>
<protein>
    <recommendedName>
        <fullName evidence="8">Variable large protein</fullName>
    </recommendedName>
</protein>
<dbReference type="HOGENOM" id="CLU_054711_2_0_12"/>
<geneLocation type="plasmid" evidence="9">
    <name>unnamed</name>
</geneLocation>
<evidence type="ECO:0000256" key="1">
    <source>
        <dbReference type="ARBA" id="ARBA00003932"/>
    </source>
</evidence>
<proteinExistence type="predicted"/>
<dbReference type="Pfam" id="PF00921">
    <property type="entry name" value="Lipoprotein_2"/>
    <property type="match status" value="1"/>
</dbReference>
<keyword evidence="7 8" id="KW-0449">Lipoprotein</keyword>
<evidence type="ECO:0000256" key="4">
    <source>
        <dbReference type="ARBA" id="ARBA00023136"/>
    </source>
</evidence>
<dbReference type="GO" id="GO:0009279">
    <property type="term" value="C:cell outer membrane"/>
    <property type="evidence" value="ECO:0007669"/>
    <property type="project" value="UniProtKB-SubCell"/>
</dbReference>
<evidence type="ECO:0000256" key="5">
    <source>
        <dbReference type="ARBA" id="ARBA00023139"/>
    </source>
</evidence>
<keyword evidence="3" id="KW-0732">Signal</keyword>
<dbReference type="AlphaFoldDB" id="W5SW02"/>
<keyword evidence="9" id="KW-0614">Plasmid</keyword>
<comment type="subcellular location">
    <subcellularLocation>
        <location evidence="2 8">Cell outer membrane</location>
        <topology evidence="2 8">Lipid-anchor</topology>
    </subcellularLocation>
</comment>
<dbReference type="EMBL" id="CP005751">
    <property type="protein sequence ID" value="AHH11349.1"/>
    <property type="molecule type" value="Genomic_DNA"/>
</dbReference>
<name>W5SW02_9SPIR</name>
<reference evidence="9" key="1">
    <citation type="submission" date="2013-04" db="EMBL/GenBank/DDBJ databases">
        <title>Comparative Genomics of Relapsing Fever Spirochetes.</title>
        <authorList>
            <person name="Schwan T.G."/>
            <person name="Raffel S.J."/>
            <person name="Porcella S.F."/>
            <person name="Martens C.A."/>
            <person name="Bruno D.P."/>
            <person name="Ricklefs S.M."/>
            <person name="Barbian K.B."/>
        </authorList>
    </citation>
    <scope>NUCLEOTIDE SEQUENCE</scope>
    <source>
        <strain evidence="9">Co53</strain>
        <plasmid evidence="9">unnamed</plasmid>
    </source>
</reference>
<sequence length="348" mass="36041">MKINIKNINIKSICAILFISLFLSYNNSGESVDAEKRLTEVLMDVGKSTENAFYSFIELISDTLGFRVTTETTKQQVGDHFKKLGEKLGEASVELEALAKKAEGEGARDGEGSADRSIALAIREAVDAAKITLSTLKGHLDSLKDIGNGEKVGWAASAAAGVAASGGELKKATDALKGIVELAKKSKAITELKTSDIAVSTIGGSNPEHGIRILGTDSPTANDEAKATAIISKVNGEEILSAITSSNDSDTISSNVNGTTSAIAFAKGSTVSNLAQGTATVSSVSGGIALRSLIKGGKLGATSNLQVVSQGAGTMAANKLIGTVEELIKKTIKITLDTIKTVVDRTRK</sequence>
<keyword evidence="5 8" id="KW-0564">Palmitate</keyword>
<organism evidence="9">
    <name type="scientific">Borrelia coriaceae ATCC 43381</name>
    <dbReference type="NCBI Taxonomy" id="1408429"/>
    <lineage>
        <taxon>Bacteria</taxon>
        <taxon>Pseudomonadati</taxon>
        <taxon>Spirochaetota</taxon>
        <taxon>Spirochaetia</taxon>
        <taxon>Spirochaetales</taxon>
        <taxon>Borreliaceae</taxon>
        <taxon>Borrelia</taxon>
    </lineage>
</organism>